<evidence type="ECO:0000313" key="1">
    <source>
        <dbReference type="EMBL" id="MCI03827.1"/>
    </source>
</evidence>
<gene>
    <name evidence="1" type="ORF">A2U01_0024868</name>
</gene>
<dbReference type="InterPro" id="IPR036691">
    <property type="entry name" value="Endo/exonu/phosph_ase_sf"/>
</dbReference>
<keyword evidence="2" id="KW-1185">Reference proteome</keyword>
<organism evidence="1 2">
    <name type="scientific">Trifolium medium</name>
    <dbReference type="NCBI Taxonomy" id="97028"/>
    <lineage>
        <taxon>Eukaryota</taxon>
        <taxon>Viridiplantae</taxon>
        <taxon>Streptophyta</taxon>
        <taxon>Embryophyta</taxon>
        <taxon>Tracheophyta</taxon>
        <taxon>Spermatophyta</taxon>
        <taxon>Magnoliopsida</taxon>
        <taxon>eudicotyledons</taxon>
        <taxon>Gunneridae</taxon>
        <taxon>Pentapetalae</taxon>
        <taxon>rosids</taxon>
        <taxon>fabids</taxon>
        <taxon>Fabales</taxon>
        <taxon>Fabaceae</taxon>
        <taxon>Papilionoideae</taxon>
        <taxon>50 kb inversion clade</taxon>
        <taxon>NPAAA clade</taxon>
        <taxon>Hologalegina</taxon>
        <taxon>IRL clade</taxon>
        <taxon>Trifolieae</taxon>
        <taxon>Trifolium</taxon>
    </lineage>
</organism>
<proteinExistence type="predicted"/>
<sequence>MSDSLEEARLKGLEDKDGDASSKGNAVFSFVGPGFVGVCLEWGAARSRCFVVNVYSKCSLAEKRQLWRRRFTWVQPYGGAASRLAWFLVSEGWLDAWGEVSQWVLPRDVSDHCPLVLRYLAQLWGLKPF</sequence>
<evidence type="ECO:0000313" key="2">
    <source>
        <dbReference type="Proteomes" id="UP000265520"/>
    </source>
</evidence>
<dbReference type="SUPFAM" id="SSF56219">
    <property type="entry name" value="DNase I-like"/>
    <property type="match status" value="1"/>
</dbReference>
<dbReference type="Gene3D" id="3.60.10.10">
    <property type="entry name" value="Endonuclease/exonuclease/phosphatase"/>
    <property type="match status" value="1"/>
</dbReference>
<accession>A0A392NVI3</accession>
<dbReference type="Proteomes" id="UP000265520">
    <property type="component" value="Unassembled WGS sequence"/>
</dbReference>
<reference evidence="1 2" key="1">
    <citation type="journal article" date="2018" name="Front. Plant Sci.">
        <title>Red Clover (Trifolium pratense) and Zigzag Clover (T. medium) - A Picture of Genomic Similarities and Differences.</title>
        <authorList>
            <person name="Dluhosova J."/>
            <person name="Istvanek J."/>
            <person name="Nedelnik J."/>
            <person name="Repkova J."/>
        </authorList>
    </citation>
    <scope>NUCLEOTIDE SEQUENCE [LARGE SCALE GENOMIC DNA]</scope>
    <source>
        <strain evidence="2">cv. 10/8</strain>
        <tissue evidence="1">Leaf</tissue>
    </source>
</reference>
<dbReference type="EMBL" id="LXQA010053393">
    <property type="protein sequence ID" value="MCI03827.1"/>
    <property type="molecule type" value="Genomic_DNA"/>
</dbReference>
<feature type="non-terminal residue" evidence="1">
    <location>
        <position position="129"/>
    </location>
</feature>
<dbReference type="AlphaFoldDB" id="A0A392NVI3"/>
<comment type="caution">
    <text evidence="1">The sequence shown here is derived from an EMBL/GenBank/DDBJ whole genome shotgun (WGS) entry which is preliminary data.</text>
</comment>
<name>A0A392NVI3_9FABA</name>
<protein>
    <submittedName>
        <fullName evidence="1">Frigida-like protein</fullName>
    </submittedName>
</protein>